<dbReference type="RefSeq" id="XP_071917036.1">
    <property type="nucleotide sequence ID" value="XM_072060935.1"/>
</dbReference>
<dbReference type="Proteomes" id="UP001652660">
    <property type="component" value="Chromosome 8e"/>
</dbReference>
<proteinExistence type="predicted"/>
<protein>
    <submittedName>
        <fullName evidence="2">Uncharacterized protein</fullName>
    </submittedName>
</protein>
<gene>
    <name evidence="2" type="primary">LOC140012657</name>
</gene>
<sequence length="387" mass="43087">MIHRIKAANGVWVESDADIAREAIAYFSDLFSGTSVPSSDMLHLIPPVISGEDNKLLEAAPTIEEVHRVVKEMDGDSAAGPDGFTGKFFTFASEVIAQDVHAAVLSFFCGAELPRFITSTSLVLIPKVSSPQDFSQFRLISLCNFFNKLLSRILADRLAGILPKLISPQQTDDVLIFANGSASSLKDIMQVLEGYQRCSGQLINAQKSGYLTHSSLAPARRRVIERVTGFVLQVFPIRYLGFPLYVGRCKSSYFGEVAQAILQRIMSWKSKLLSSGGKIVLIKHVLSAIPVHLLSAAVLPRLVFDILEKACSNFLWGSSPDKTKFHWIRWSQLCFQVEEGGVGFRRLEDVYTAFSCKLWWSFRTGVSVWVAFLRAKYRLLLRPGDGW</sequence>
<dbReference type="PANTHER" id="PTHR33116">
    <property type="entry name" value="REVERSE TRANSCRIPTASE ZINC-BINDING DOMAIN-CONTAINING PROTEIN-RELATED-RELATED"/>
    <property type="match status" value="1"/>
</dbReference>
<evidence type="ECO:0000313" key="1">
    <source>
        <dbReference type="Proteomes" id="UP001652660"/>
    </source>
</evidence>
<dbReference type="GeneID" id="140012657"/>
<reference evidence="2" key="1">
    <citation type="submission" date="2025-08" db="UniProtKB">
        <authorList>
            <consortium name="RefSeq"/>
        </authorList>
    </citation>
    <scope>IDENTIFICATION</scope>
    <source>
        <tissue evidence="2">Leaves</tissue>
    </source>
</reference>
<dbReference type="PANTHER" id="PTHR33116:SF82">
    <property type="entry name" value="RNASE H FAMILY PROTEIN"/>
    <property type="match status" value="1"/>
</dbReference>
<organism evidence="1 2">
    <name type="scientific">Coffea arabica</name>
    <name type="common">Arabian coffee</name>
    <dbReference type="NCBI Taxonomy" id="13443"/>
    <lineage>
        <taxon>Eukaryota</taxon>
        <taxon>Viridiplantae</taxon>
        <taxon>Streptophyta</taxon>
        <taxon>Embryophyta</taxon>
        <taxon>Tracheophyta</taxon>
        <taxon>Spermatophyta</taxon>
        <taxon>Magnoliopsida</taxon>
        <taxon>eudicotyledons</taxon>
        <taxon>Gunneridae</taxon>
        <taxon>Pentapetalae</taxon>
        <taxon>asterids</taxon>
        <taxon>lamiids</taxon>
        <taxon>Gentianales</taxon>
        <taxon>Rubiaceae</taxon>
        <taxon>Ixoroideae</taxon>
        <taxon>Gardenieae complex</taxon>
        <taxon>Bertiereae - Coffeeae clade</taxon>
        <taxon>Coffeeae</taxon>
        <taxon>Coffea</taxon>
    </lineage>
</organism>
<evidence type="ECO:0000313" key="2">
    <source>
        <dbReference type="RefSeq" id="XP_071917036.1"/>
    </source>
</evidence>
<name>A0ABM4VBX7_COFAR</name>
<keyword evidence="1" id="KW-1185">Reference proteome</keyword>
<accession>A0ABM4VBX7</accession>